<keyword evidence="3" id="KW-0472">Membrane</keyword>
<dbReference type="EMBL" id="BAABME010010045">
    <property type="protein sequence ID" value="GAA0176281.1"/>
    <property type="molecule type" value="Genomic_DNA"/>
</dbReference>
<dbReference type="InterPro" id="IPR013103">
    <property type="entry name" value="RVT_2"/>
</dbReference>
<dbReference type="Pfam" id="PF07727">
    <property type="entry name" value="RVT_2"/>
    <property type="match status" value="1"/>
</dbReference>
<evidence type="ECO:0000256" key="1">
    <source>
        <dbReference type="SAM" id="SignalP"/>
    </source>
</evidence>
<reference evidence="3 4" key="1">
    <citation type="submission" date="2024-01" db="EMBL/GenBank/DDBJ databases">
        <title>The complete chloroplast genome sequence of Lithospermum erythrorhizon: insights into the phylogenetic relationship among Boraginaceae species and the maternal lineages of purple gromwells.</title>
        <authorList>
            <person name="Okada T."/>
            <person name="Watanabe K."/>
        </authorList>
    </citation>
    <scope>NUCLEOTIDE SEQUENCE [LARGE SCALE GENOMIC DNA]</scope>
</reference>
<sequence>MFILRSGSAMVVLLLYVDDILLTASTTSLLDRVIGILKDEFSMTELGSLNYFLGISTVCQVSTPMVTRTYLLVDEDDPDFVNPNLYRSIVGALQYLTFTRPDIQFAVNQVCQFMHHPRQSHYVVVKQMLCYIKGTISYGLHIKADPPSSLLVYSDADWAGCPSTRRSTTGVCIFLGSTLVFWSSKKQATVSRSSVEAEYRGVAQSVAELEWLQSVLTELGLVFKSCPVVLCDNISTTYMAANSVNHARTKHIEIDIHFVRERYSQGHLKVSYVPTADQLADFFTMSLSSNRFQLLCSNFGIGVPPASIEGG</sequence>
<evidence type="ECO:0000259" key="2">
    <source>
        <dbReference type="Pfam" id="PF07727"/>
    </source>
</evidence>
<feature type="domain" description="Reverse transcriptase Ty1/copia-type" evidence="2">
    <location>
        <begin position="1"/>
        <end position="58"/>
    </location>
</feature>
<gene>
    <name evidence="3" type="ORF">LIER_29299</name>
</gene>
<comment type="caution">
    <text evidence="3">The sequence shown here is derived from an EMBL/GenBank/DDBJ whole genome shotgun (WGS) entry which is preliminary data.</text>
</comment>
<dbReference type="CDD" id="cd09272">
    <property type="entry name" value="RNase_HI_RT_Ty1"/>
    <property type="match status" value="1"/>
</dbReference>
<keyword evidence="3" id="KW-0675">Receptor</keyword>
<evidence type="ECO:0000313" key="3">
    <source>
        <dbReference type="EMBL" id="GAA0176281.1"/>
    </source>
</evidence>
<dbReference type="PANTHER" id="PTHR11439">
    <property type="entry name" value="GAG-POL-RELATED RETROTRANSPOSON"/>
    <property type="match status" value="1"/>
</dbReference>
<organism evidence="3 4">
    <name type="scientific">Lithospermum erythrorhizon</name>
    <name type="common">Purple gromwell</name>
    <name type="synonym">Lithospermum officinale var. erythrorhizon</name>
    <dbReference type="NCBI Taxonomy" id="34254"/>
    <lineage>
        <taxon>Eukaryota</taxon>
        <taxon>Viridiplantae</taxon>
        <taxon>Streptophyta</taxon>
        <taxon>Embryophyta</taxon>
        <taxon>Tracheophyta</taxon>
        <taxon>Spermatophyta</taxon>
        <taxon>Magnoliopsida</taxon>
        <taxon>eudicotyledons</taxon>
        <taxon>Gunneridae</taxon>
        <taxon>Pentapetalae</taxon>
        <taxon>asterids</taxon>
        <taxon>lamiids</taxon>
        <taxon>Boraginales</taxon>
        <taxon>Boraginaceae</taxon>
        <taxon>Boraginoideae</taxon>
        <taxon>Lithospermeae</taxon>
        <taxon>Lithospermum</taxon>
    </lineage>
</organism>
<dbReference type="AlphaFoldDB" id="A0AAV3RLQ7"/>
<proteinExistence type="predicted"/>
<dbReference type="Proteomes" id="UP001454036">
    <property type="component" value="Unassembled WGS sequence"/>
</dbReference>
<protein>
    <submittedName>
        <fullName evidence="3">Transmembrane signal receptor</fullName>
    </submittedName>
</protein>
<keyword evidence="4" id="KW-1185">Reference proteome</keyword>
<keyword evidence="3" id="KW-0812">Transmembrane</keyword>
<accession>A0AAV3RLQ7</accession>
<keyword evidence="1" id="KW-0732">Signal</keyword>
<dbReference type="SUPFAM" id="SSF56672">
    <property type="entry name" value="DNA/RNA polymerases"/>
    <property type="match status" value="1"/>
</dbReference>
<feature type="chain" id="PRO_5043943493" evidence="1">
    <location>
        <begin position="26"/>
        <end position="311"/>
    </location>
</feature>
<evidence type="ECO:0000313" key="4">
    <source>
        <dbReference type="Proteomes" id="UP001454036"/>
    </source>
</evidence>
<dbReference type="PANTHER" id="PTHR11439:SF524">
    <property type="entry name" value="RNA-DIRECTED DNA POLYMERASE, PROTEIN KINASE RLK-PELLE-DLSV FAMILY"/>
    <property type="match status" value="1"/>
</dbReference>
<name>A0AAV3RLQ7_LITER</name>
<feature type="signal peptide" evidence="1">
    <location>
        <begin position="1"/>
        <end position="25"/>
    </location>
</feature>
<dbReference type="InterPro" id="IPR043502">
    <property type="entry name" value="DNA/RNA_pol_sf"/>
</dbReference>